<evidence type="ECO:0000313" key="3">
    <source>
        <dbReference type="Proteomes" id="UP000626092"/>
    </source>
</evidence>
<gene>
    <name evidence="2" type="ORF">RHSIM_Rhsim04G0092100</name>
</gene>
<dbReference type="Proteomes" id="UP000626092">
    <property type="component" value="Unassembled WGS sequence"/>
</dbReference>
<dbReference type="Pfam" id="PF24068">
    <property type="entry name" value="TPD1_C"/>
    <property type="match status" value="1"/>
</dbReference>
<comment type="caution">
    <text evidence="2">The sequence shown here is derived from an EMBL/GenBank/DDBJ whole genome shotgun (WGS) entry which is preliminary data.</text>
</comment>
<keyword evidence="1" id="KW-0732">Signal</keyword>
<evidence type="ECO:0000256" key="1">
    <source>
        <dbReference type="ARBA" id="ARBA00022729"/>
    </source>
</evidence>
<keyword evidence="3" id="KW-1185">Reference proteome</keyword>
<proteinExistence type="predicted"/>
<dbReference type="EMBL" id="WJXA01000004">
    <property type="protein sequence ID" value="KAF7146501.1"/>
    <property type="molecule type" value="Genomic_DNA"/>
</dbReference>
<dbReference type="PANTHER" id="PTHR33184">
    <property type="entry name" value="PROTEIN TAPETUM DETERMINANT 1-LIKE-RELATED"/>
    <property type="match status" value="1"/>
</dbReference>
<dbReference type="InterPro" id="IPR040361">
    <property type="entry name" value="TPD1"/>
</dbReference>
<organism evidence="2 3">
    <name type="scientific">Rhododendron simsii</name>
    <name type="common">Sims's rhododendron</name>
    <dbReference type="NCBI Taxonomy" id="118357"/>
    <lineage>
        <taxon>Eukaryota</taxon>
        <taxon>Viridiplantae</taxon>
        <taxon>Streptophyta</taxon>
        <taxon>Embryophyta</taxon>
        <taxon>Tracheophyta</taxon>
        <taxon>Spermatophyta</taxon>
        <taxon>Magnoliopsida</taxon>
        <taxon>eudicotyledons</taxon>
        <taxon>Gunneridae</taxon>
        <taxon>Pentapetalae</taxon>
        <taxon>asterids</taxon>
        <taxon>Ericales</taxon>
        <taxon>Ericaceae</taxon>
        <taxon>Ericoideae</taxon>
        <taxon>Rhodoreae</taxon>
        <taxon>Rhododendron</taxon>
    </lineage>
</organism>
<dbReference type="AlphaFoldDB" id="A0A834LQM8"/>
<evidence type="ECO:0000313" key="2">
    <source>
        <dbReference type="EMBL" id="KAF7146501.1"/>
    </source>
</evidence>
<name>A0A834LQM8_RHOSS</name>
<reference evidence="2" key="1">
    <citation type="submission" date="2019-11" db="EMBL/GenBank/DDBJ databases">
        <authorList>
            <person name="Liu Y."/>
            <person name="Hou J."/>
            <person name="Li T.-Q."/>
            <person name="Guan C.-H."/>
            <person name="Wu X."/>
            <person name="Wu H.-Z."/>
            <person name="Ling F."/>
            <person name="Zhang R."/>
            <person name="Shi X.-G."/>
            <person name="Ren J.-P."/>
            <person name="Chen E.-F."/>
            <person name="Sun J.-M."/>
        </authorList>
    </citation>
    <scope>NUCLEOTIDE SEQUENCE</scope>
    <source>
        <strain evidence="2">Adult_tree_wgs_1</strain>
        <tissue evidence="2">Leaves</tissue>
    </source>
</reference>
<protein>
    <submittedName>
        <fullName evidence="2">Uncharacterized protein</fullName>
    </submittedName>
</protein>
<dbReference type="GO" id="GO:0001709">
    <property type="term" value="P:cell fate determination"/>
    <property type="evidence" value="ECO:0007669"/>
    <property type="project" value="TreeGrafter"/>
</dbReference>
<accession>A0A834LQM8</accession>
<dbReference type="OrthoDB" id="603213at2759"/>
<sequence>MLPLLTHTPDPDPTPEFQKYPARKRACWDSEARARQIARGHLGLCQDCALSDLRLSQNATGKVIQGKTERIVLFENKCKCAIQYVELNCKGFQTVEKIDQSVLLGPTGDGRCLFLNKNQVIKPNNVARFAYAFDPQFNFSVKDFGLPNGTFLFKRQNSLRRIDEERETTDGRKKRLERATAFIIAFSRIEKLSEINQRLYMSLGYMVPVKTLEYYRLQHQQLQITFGEACNIGGVGLGRMDGGGGDANNIGGSDVAPYGRGMKFGGMGFDGLDFGGMVPVDARSGGGMGFGGVGFGGMVPVNARSCGGMGFDALSFGGIVPVDAQSVDAQSGGGMDFGGMGFNGLGFGGMVPVDAWSCEGMDFCGMGFDDLGFGGLGFGGMVLMDARSG</sequence>
<dbReference type="PANTHER" id="PTHR33184:SF72">
    <property type="entry name" value="BETA-1,3-N-ACETYLGLUCOSAMINYLTRANSFERASE FAMILY PROTEIN"/>
    <property type="match status" value="1"/>
</dbReference>